<comment type="caution">
    <text evidence="1">The sequence shown here is derived from an EMBL/GenBank/DDBJ whole genome shotgun (WGS) entry which is preliminary data.</text>
</comment>
<dbReference type="EMBL" id="JAAXLJ010000035">
    <property type="protein sequence ID" value="NLR19605.1"/>
    <property type="molecule type" value="Genomic_DNA"/>
</dbReference>
<evidence type="ECO:0000313" key="1">
    <source>
        <dbReference type="EMBL" id="NLR19605.1"/>
    </source>
</evidence>
<gene>
    <name evidence="1" type="ORF">HC026_11975</name>
</gene>
<reference evidence="1 2" key="1">
    <citation type="submission" date="2020-04" db="EMBL/GenBank/DDBJ databases">
        <title>A novel species of genus Lactobacillus that was isolated from fermented food Zha-chili.</title>
        <authorList>
            <person name="Zhang Z."/>
        </authorList>
    </citation>
    <scope>NUCLEOTIDE SEQUENCE [LARGE SCALE GENOMIC DNA]</scope>
    <source>
        <strain evidence="2">HBUAS51383</strain>
    </source>
</reference>
<keyword evidence="2" id="KW-1185">Reference proteome</keyword>
<accession>A0ABX1L2C4</accession>
<evidence type="ECO:0000313" key="2">
    <source>
        <dbReference type="Proteomes" id="UP000763447"/>
    </source>
</evidence>
<sequence length="151" mass="17966">MNWTKIKLIYGQGEQSQKMLDSFVDQYGFNRCSPYYRVHHLDQLLNGERSYNRGRAVQTKLDRQNVIDHGELFKVNGTKRVVLVSHNYQTYRRVREMFWCVIDLGLRAVVFDSKASYYNQGETIMTLVMSKSTYQYYRKQIISNPNLIYII</sequence>
<protein>
    <submittedName>
        <fullName evidence="1">Uncharacterized protein</fullName>
    </submittedName>
</protein>
<dbReference type="Proteomes" id="UP000763447">
    <property type="component" value="Unassembled WGS sequence"/>
</dbReference>
<name>A0ABX1L2C4_9LACO</name>
<proteinExistence type="predicted"/>
<organism evidence="1 2">
    <name type="scientific">Secundilactobacillus angelensis</name>
    <dbReference type="NCBI Taxonomy" id="2722706"/>
    <lineage>
        <taxon>Bacteria</taxon>
        <taxon>Bacillati</taxon>
        <taxon>Bacillota</taxon>
        <taxon>Bacilli</taxon>
        <taxon>Lactobacillales</taxon>
        <taxon>Lactobacillaceae</taxon>
        <taxon>Secundilactobacillus</taxon>
    </lineage>
</organism>
<dbReference type="RefSeq" id="WP_168926146.1">
    <property type="nucleotide sequence ID" value="NZ_JAAXLJ010000035.1"/>
</dbReference>